<dbReference type="RefSeq" id="WP_138856412.1">
    <property type="nucleotide sequence ID" value="NZ_CP040709.1"/>
</dbReference>
<dbReference type="Gene3D" id="1.10.620.20">
    <property type="entry name" value="Ribonucleotide Reductase, subunit A"/>
    <property type="match status" value="1"/>
</dbReference>
<dbReference type="OrthoDB" id="344729at2"/>
<evidence type="ECO:0000313" key="4">
    <source>
        <dbReference type="Proteomes" id="UP000554837"/>
    </source>
</evidence>
<name>A0A840SBE7_9BURK</name>
<feature type="signal peptide" evidence="1">
    <location>
        <begin position="1"/>
        <end position="30"/>
    </location>
</feature>
<evidence type="ECO:0000259" key="2">
    <source>
        <dbReference type="Pfam" id="PF04945"/>
    </source>
</evidence>
<dbReference type="GO" id="GO:0016491">
    <property type="term" value="F:oxidoreductase activity"/>
    <property type="evidence" value="ECO:0007669"/>
    <property type="project" value="InterPro"/>
</dbReference>
<dbReference type="NCBIfam" id="NF041384">
    <property type="entry name" value="YHS_seleno_dom"/>
    <property type="match status" value="1"/>
</dbReference>
<feature type="domain" description="YHS" evidence="2">
    <location>
        <begin position="54"/>
        <end position="99"/>
    </location>
</feature>
<sequence>MKAITLRQTLMATLISGASLMAVLPTTALAYDVNSTAALNVDAKGVAVQGYDVVAYHTAGAPTKGSADFMAKHEGATYHFSSAANRDMFTANPAKYVPAFGGFCAMGVALEKKLDGDPTAWKLVDGKLHLNVNKDVQKKWLEDVPGNVKNAQMTWPKIKAKAPKDL</sequence>
<accession>A0A840SBE7</accession>
<dbReference type="Proteomes" id="UP000554837">
    <property type="component" value="Unassembled WGS sequence"/>
</dbReference>
<keyword evidence="4" id="KW-1185">Reference proteome</keyword>
<dbReference type="InterPro" id="IPR012348">
    <property type="entry name" value="RNR-like"/>
</dbReference>
<keyword evidence="1" id="KW-0732">Signal</keyword>
<comment type="caution">
    <text evidence="3">The sequence shown here is derived from an EMBL/GenBank/DDBJ whole genome shotgun (WGS) entry which is preliminary data.</text>
</comment>
<protein>
    <submittedName>
        <fullName evidence="3">YHS domain-containing protein</fullName>
    </submittedName>
</protein>
<proteinExistence type="predicted"/>
<feature type="chain" id="PRO_5032570133" evidence="1">
    <location>
        <begin position="31"/>
        <end position="166"/>
    </location>
</feature>
<dbReference type="Pfam" id="PF04945">
    <property type="entry name" value="YHS"/>
    <property type="match status" value="1"/>
</dbReference>
<evidence type="ECO:0000313" key="3">
    <source>
        <dbReference type="EMBL" id="MBB5206326.1"/>
    </source>
</evidence>
<dbReference type="EMBL" id="JACHHO010000009">
    <property type="protein sequence ID" value="MBB5206326.1"/>
    <property type="molecule type" value="Genomic_DNA"/>
</dbReference>
<reference evidence="3 4" key="1">
    <citation type="submission" date="2020-08" db="EMBL/GenBank/DDBJ databases">
        <title>Genomic Encyclopedia of Type Strains, Phase IV (KMG-IV): sequencing the most valuable type-strain genomes for metagenomic binning, comparative biology and taxonomic classification.</title>
        <authorList>
            <person name="Goeker M."/>
        </authorList>
    </citation>
    <scope>NUCLEOTIDE SEQUENCE [LARGE SCALE GENOMIC DNA]</scope>
    <source>
        <strain evidence="3 4">DSM 23958</strain>
    </source>
</reference>
<dbReference type="InterPro" id="IPR007029">
    <property type="entry name" value="YHS_dom"/>
</dbReference>
<evidence type="ECO:0000256" key="1">
    <source>
        <dbReference type="SAM" id="SignalP"/>
    </source>
</evidence>
<dbReference type="AlphaFoldDB" id="A0A840SBE7"/>
<organism evidence="3 4">
    <name type="scientific">Inhella inkyongensis</name>
    <dbReference type="NCBI Taxonomy" id="392593"/>
    <lineage>
        <taxon>Bacteria</taxon>
        <taxon>Pseudomonadati</taxon>
        <taxon>Pseudomonadota</taxon>
        <taxon>Betaproteobacteria</taxon>
        <taxon>Burkholderiales</taxon>
        <taxon>Sphaerotilaceae</taxon>
        <taxon>Inhella</taxon>
    </lineage>
</organism>
<gene>
    <name evidence="3" type="ORF">HNQ51_003672</name>
</gene>